<feature type="region of interest" description="Disordered" evidence="1">
    <location>
        <begin position="1"/>
        <end position="117"/>
    </location>
</feature>
<accession>A0A8H4QXF1</accession>
<feature type="compositionally biased region" description="Low complexity" evidence="1">
    <location>
        <begin position="92"/>
        <end position="112"/>
    </location>
</feature>
<gene>
    <name evidence="2" type="ORF">D9613_005333</name>
</gene>
<dbReference type="AlphaFoldDB" id="A0A8H4QXF1"/>
<evidence type="ECO:0000256" key="1">
    <source>
        <dbReference type="SAM" id="MobiDB-lite"/>
    </source>
</evidence>
<keyword evidence="3" id="KW-1185">Reference proteome</keyword>
<proteinExistence type="predicted"/>
<dbReference type="Proteomes" id="UP000521872">
    <property type="component" value="Unassembled WGS sequence"/>
</dbReference>
<evidence type="ECO:0000313" key="3">
    <source>
        <dbReference type="Proteomes" id="UP000521872"/>
    </source>
</evidence>
<evidence type="ECO:0000313" key="2">
    <source>
        <dbReference type="EMBL" id="KAF4619310.1"/>
    </source>
</evidence>
<dbReference type="EMBL" id="JAACJL010000016">
    <property type="protein sequence ID" value="KAF4619310.1"/>
    <property type="molecule type" value="Genomic_DNA"/>
</dbReference>
<reference evidence="2 3" key="1">
    <citation type="submission" date="2019-12" db="EMBL/GenBank/DDBJ databases">
        <authorList>
            <person name="Floudas D."/>
            <person name="Bentzer J."/>
            <person name="Ahren D."/>
            <person name="Johansson T."/>
            <person name="Persson P."/>
            <person name="Tunlid A."/>
        </authorList>
    </citation>
    <scope>NUCLEOTIDE SEQUENCE [LARGE SCALE GENOMIC DNA]</scope>
    <source>
        <strain evidence="2 3">CBS 102.39</strain>
    </source>
</reference>
<comment type="caution">
    <text evidence="2">The sequence shown here is derived from an EMBL/GenBank/DDBJ whole genome shotgun (WGS) entry which is preliminary data.</text>
</comment>
<protein>
    <submittedName>
        <fullName evidence="2">Uncharacterized protein</fullName>
    </submittedName>
</protein>
<organism evidence="2 3">
    <name type="scientific">Agrocybe pediades</name>
    <dbReference type="NCBI Taxonomy" id="84607"/>
    <lineage>
        <taxon>Eukaryota</taxon>
        <taxon>Fungi</taxon>
        <taxon>Dikarya</taxon>
        <taxon>Basidiomycota</taxon>
        <taxon>Agaricomycotina</taxon>
        <taxon>Agaricomycetes</taxon>
        <taxon>Agaricomycetidae</taxon>
        <taxon>Agaricales</taxon>
        <taxon>Agaricineae</taxon>
        <taxon>Strophariaceae</taxon>
        <taxon>Agrocybe</taxon>
    </lineage>
</organism>
<name>A0A8H4QXF1_9AGAR</name>
<feature type="compositionally biased region" description="Pro residues" evidence="1">
    <location>
        <begin position="9"/>
        <end position="27"/>
    </location>
</feature>
<sequence length="269" mass="29605">MSSIFVRPESPPPRQPTPDLLPPSLPHPPRRVSSQPRIRVNPPPGLSSAGYDRKKTLHSARSYDFLSTRPNTSPQPDIDDRRSLHSSRRPSRSNLSASPVSTACSSPSPSLRSSDDFVPRHRRNLSIAYNLSSGSSSPSPNFFKHSNLPLPAEPLPPVDSLTPYRYTGSGQHIICPKPIALTAPTIYIPDIVNDEPTPRRGVEVERVPEVHHVDTIPDQMQEFKKSSYAADSVLPPLEKHKSLGIACLKFFGIRTQANRHPSSAVVTAM</sequence>